<dbReference type="GO" id="GO:0016477">
    <property type="term" value="P:cell migration"/>
    <property type="evidence" value="ECO:0007669"/>
    <property type="project" value="TreeGrafter"/>
</dbReference>
<reference evidence="3 4" key="1">
    <citation type="submission" date="2019-05" db="EMBL/GenBank/DDBJ databases">
        <title>Another draft genome of Portunus trituberculatus and its Hox gene families provides insights of decapod evolution.</title>
        <authorList>
            <person name="Jeong J.-H."/>
            <person name="Song I."/>
            <person name="Kim S."/>
            <person name="Choi T."/>
            <person name="Kim D."/>
            <person name="Ryu S."/>
            <person name="Kim W."/>
        </authorList>
    </citation>
    <scope>NUCLEOTIDE SEQUENCE [LARGE SCALE GENOMIC DNA]</scope>
    <source>
        <tissue evidence="3">Muscle</tissue>
    </source>
</reference>
<comment type="caution">
    <text evidence="3">The sequence shown here is derived from an EMBL/GenBank/DDBJ whole genome shotgun (WGS) entry which is preliminary data.</text>
</comment>
<gene>
    <name evidence="3" type="ORF">E2C01_012518</name>
</gene>
<keyword evidence="4" id="KW-1185">Reference proteome</keyword>
<protein>
    <submittedName>
        <fullName evidence="3">Formin-like protein</fullName>
    </submittedName>
</protein>
<dbReference type="Pfam" id="PF06367">
    <property type="entry name" value="Drf_FH3"/>
    <property type="match status" value="1"/>
</dbReference>
<accession>A0A5B7DE36</accession>
<dbReference type="InterPro" id="IPR043592">
    <property type="entry name" value="FMNL_animal"/>
</dbReference>
<proteinExistence type="predicted"/>
<dbReference type="GO" id="GO:0008360">
    <property type="term" value="P:regulation of cell shape"/>
    <property type="evidence" value="ECO:0007669"/>
    <property type="project" value="TreeGrafter"/>
</dbReference>
<organism evidence="3 4">
    <name type="scientific">Portunus trituberculatus</name>
    <name type="common">Swimming crab</name>
    <name type="synonym">Neptunus trituberculatus</name>
    <dbReference type="NCBI Taxonomy" id="210409"/>
    <lineage>
        <taxon>Eukaryota</taxon>
        <taxon>Metazoa</taxon>
        <taxon>Ecdysozoa</taxon>
        <taxon>Arthropoda</taxon>
        <taxon>Crustacea</taxon>
        <taxon>Multicrustacea</taxon>
        <taxon>Malacostraca</taxon>
        <taxon>Eumalacostraca</taxon>
        <taxon>Eucarida</taxon>
        <taxon>Decapoda</taxon>
        <taxon>Pleocyemata</taxon>
        <taxon>Brachyura</taxon>
        <taxon>Eubrachyura</taxon>
        <taxon>Portunoidea</taxon>
        <taxon>Portunidae</taxon>
        <taxon>Portuninae</taxon>
        <taxon>Portunus</taxon>
    </lineage>
</organism>
<dbReference type="PANTHER" id="PTHR45857">
    <property type="entry name" value="FORMIN-LIKE PROTEIN"/>
    <property type="match status" value="1"/>
</dbReference>
<dbReference type="EMBL" id="VSRR010000784">
    <property type="protein sequence ID" value="MPC19600.1"/>
    <property type="molecule type" value="Genomic_DNA"/>
</dbReference>
<feature type="domain" description="GBD/FH3" evidence="2">
    <location>
        <begin position="1"/>
        <end position="220"/>
    </location>
</feature>
<dbReference type="InterPro" id="IPR014768">
    <property type="entry name" value="GBD/FH3_dom"/>
</dbReference>
<dbReference type="GO" id="GO:0030866">
    <property type="term" value="P:cortical actin cytoskeleton organization"/>
    <property type="evidence" value="ECO:0007669"/>
    <property type="project" value="TreeGrafter"/>
</dbReference>
<feature type="compositionally biased region" description="Pro residues" evidence="1">
    <location>
        <begin position="256"/>
        <end position="295"/>
    </location>
</feature>
<evidence type="ECO:0000313" key="4">
    <source>
        <dbReference type="Proteomes" id="UP000324222"/>
    </source>
</evidence>
<name>A0A5B7DE36_PORTR</name>
<dbReference type="InterPro" id="IPR011989">
    <property type="entry name" value="ARM-like"/>
</dbReference>
<dbReference type="OrthoDB" id="1668162at2759"/>
<dbReference type="Gene3D" id="1.25.10.10">
    <property type="entry name" value="Leucine-rich Repeat Variant"/>
    <property type="match status" value="2"/>
</dbReference>
<feature type="compositionally biased region" description="Basic and acidic residues" evidence="1">
    <location>
        <begin position="202"/>
        <end position="222"/>
    </location>
</feature>
<dbReference type="PROSITE" id="PS51232">
    <property type="entry name" value="GBD_FH3"/>
    <property type="match status" value="1"/>
</dbReference>
<dbReference type="GO" id="GO:0005829">
    <property type="term" value="C:cytosol"/>
    <property type="evidence" value="ECO:0007669"/>
    <property type="project" value="TreeGrafter"/>
</dbReference>
<evidence type="ECO:0000313" key="3">
    <source>
        <dbReference type="EMBL" id="MPC19600.1"/>
    </source>
</evidence>
<dbReference type="SMART" id="SM01139">
    <property type="entry name" value="Drf_FH3"/>
    <property type="match status" value="1"/>
</dbReference>
<dbReference type="PANTHER" id="PTHR45857:SF4">
    <property type="entry name" value="FORMIN-LIKE PROTEIN"/>
    <property type="match status" value="1"/>
</dbReference>
<dbReference type="InterPro" id="IPR010472">
    <property type="entry name" value="FH3_dom"/>
</dbReference>
<dbReference type="SUPFAM" id="SSF48371">
    <property type="entry name" value="ARM repeat"/>
    <property type="match status" value="1"/>
</dbReference>
<evidence type="ECO:0000259" key="2">
    <source>
        <dbReference type="PROSITE" id="PS51232"/>
    </source>
</evidence>
<dbReference type="InterPro" id="IPR016024">
    <property type="entry name" value="ARM-type_fold"/>
</dbReference>
<sequence>MVGDSTSTQVLRDLEISLRTNHIEWVREFLSEENRGLDVLVDYLTFRLMMLRQVQNNHKNVILLTNIFLFGIKDKVACMQFVNIVVHSVDDMNFRVHLQYEFTQLGIDEFLEKLRHHESEELQIQISAYLDNVFDVAALMEDSETKTAALERVAELEDELALMAEKMSEMEAESLAKMVELEGELVELRKQKEDLENMNSKVQEEVSTLRREVSQKSEESRQRQSLLEKQIQELENLANSSSAQGVKSGKESTGGAPPPPPPPLPGMAPPPPTPCAPPPPPPPLMGSGPPAPPKLPIGMGGFHVPPAPGSLAAPPDSMTIKKKVNTKYKLPTLNWVALKPNQLCNLSSN</sequence>
<dbReference type="GO" id="GO:0051015">
    <property type="term" value="F:actin filament binding"/>
    <property type="evidence" value="ECO:0007669"/>
    <property type="project" value="TreeGrafter"/>
</dbReference>
<dbReference type="Proteomes" id="UP000324222">
    <property type="component" value="Unassembled WGS sequence"/>
</dbReference>
<feature type="region of interest" description="Disordered" evidence="1">
    <location>
        <begin position="237"/>
        <end position="318"/>
    </location>
</feature>
<dbReference type="AlphaFoldDB" id="A0A5B7DE36"/>
<evidence type="ECO:0000256" key="1">
    <source>
        <dbReference type="SAM" id="MobiDB-lite"/>
    </source>
</evidence>
<feature type="region of interest" description="Disordered" evidence="1">
    <location>
        <begin position="196"/>
        <end position="225"/>
    </location>
</feature>